<feature type="binding site" evidence="11">
    <location>
        <position position="92"/>
    </location>
    <ligand>
        <name>ATP</name>
        <dbReference type="ChEBI" id="CHEBI:30616"/>
    </ligand>
</feature>
<dbReference type="AlphaFoldDB" id="A0A4R3Z075"/>
<dbReference type="SUPFAM" id="SSF54211">
    <property type="entry name" value="Ribosomal protein S5 domain 2-like"/>
    <property type="match status" value="1"/>
</dbReference>
<feature type="binding site" evidence="11">
    <location>
        <position position="33"/>
    </location>
    <ligand>
        <name>ATP</name>
        <dbReference type="ChEBI" id="CHEBI:30616"/>
    </ligand>
</feature>
<keyword evidence="6 10" id="KW-0346">Stress response</keyword>
<dbReference type="HAMAP" id="MF_00505">
    <property type="entry name" value="HSP90"/>
    <property type="match status" value="1"/>
</dbReference>
<feature type="region of interest" description="A; substrate-binding" evidence="10">
    <location>
        <begin position="1"/>
        <end position="336"/>
    </location>
</feature>
<comment type="function">
    <text evidence="8 10">Molecular chaperone. Has ATPase activity.</text>
</comment>
<evidence type="ECO:0000256" key="6">
    <source>
        <dbReference type="ARBA" id="ARBA00023016"/>
    </source>
</evidence>
<dbReference type="InterPro" id="IPR001404">
    <property type="entry name" value="Hsp90_fam"/>
</dbReference>
<keyword evidence="4 10" id="KW-0547">Nucleotide-binding</keyword>
<evidence type="ECO:0000256" key="2">
    <source>
        <dbReference type="ARBA" id="ARBA00008239"/>
    </source>
</evidence>
<evidence type="ECO:0000256" key="10">
    <source>
        <dbReference type="HAMAP-Rule" id="MF_00505"/>
    </source>
</evidence>
<evidence type="ECO:0000313" key="14">
    <source>
        <dbReference type="Proteomes" id="UP000295645"/>
    </source>
</evidence>
<organism evidence="13 14">
    <name type="scientific">Luteibacter rhizovicinus</name>
    <dbReference type="NCBI Taxonomy" id="242606"/>
    <lineage>
        <taxon>Bacteria</taxon>
        <taxon>Pseudomonadati</taxon>
        <taxon>Pseudomonadota</taxon>
        <taxon>Gammaproteobacteria</taxon>
        <taxon>Lysobacterales</taxon>
        <taxon>Rhodanobacteraceae</taxon>
        <taxon>Luteibacter</taxon>
    </lineage>
</organism>
<feature type="binding site" evidence="11">
    <location>
        <position position="84"/>
    </location>
    <ligand>
        <name>ATP</name>
        <dbReference type="ChEBI" id="CHEBI:30616"/>
    </ligand>
</feature>
<comment type="caution">
    <text evidence="13">The sequence shown here is derived from an EMBL/GenBank/DDBJ whole genome shotgun (WGS) entry which is preliminary data.</text>
</comment>
<dbReference type="Pfam" id="PF13589">
    <property type="entry name" value="HATPase_c_3"/>
    <property type="match status" value="1"/>
</dbReference>
<dbReference type="GO" id="GO:0016887">
    <property type="term" value="F:ATP hydrolysis activity"/>
    <property type="evidence" value="ECO:0007669"/>
    <property type="project" value="InterPro"/>
</dbReference>
<feature type="domain" description="Histidine kinase/HSP90-like ATPase" evidence="12">
    <location>
        <begin position="26"/>
        <end position="183"/>
    </location>
</feature>
<comment type="similarity">
    <text evidence="2 10">Belongs to the heat shock protein 90 family.</text>
</comment>
<dbReference type="CDD" id="cd16927">
    <property type="entry name" value="HATPase_Hsp90-like"/>
    <property type="match status" value="1"/>
</dbReference>
<feature type="binding site" evidence="11">
    <location>
        <begin position="121"/>
        <end position="126"/>
    </location>
    <ligand>
        <name>ATP</name>
        <dbReference type="ChEBI" id="CHEBI:30616"/>
    </ligand>
</feature>
<dbReference type="FunFam" id="3.30.565.10:FF:000009">
    <property type="entry name" value="Molecular chaperone HtpG"/>
    <property type="match status" value="1"/>
</dbReference>
<evidence type="ECO:0000259" key="12">
    <source>
        <dbReference type="SMART" id="SM00387"/>
    </source>
</evidence>
<dbReference type="PROSITE" id="PS00298">
    <property type="entry name" value="HSP90"/>
    <property type="match status" value="1"/>
</dbReference>
<proteinExistence type="inferred from homology"/>
<dbReference type="FunFam" id="3.30.230.80:FF:000002">
    <property type="entry name" value="Molecular chaperone HtpG"/>
    <property type="match status" value="1"/>
</dbReference>
<dbReference type="PIRSF" id="PIRSF002583">
    <property type="entry name" value="Hsp90"/>
    <property type="match status" value="1"/>
</dbReference>
<dbReference type="InterPro" id="IPR020575">
    <property type="entry name" value="Hsp90_N"/>
</dbReference>
<dbReference type="SMART" id="SM00387">
    <property type="entry name" value="HATPase_c"/>
    <property type="match status" value="1"/>
</dbReference>
<dbReference type="InterPro" id="IPR037196">
    <property type="entry name" value="HSP90_C"/>
</dbReference>
<dbReference type="InterPro" id="IPR003594">
    <property type="entry name" value="HATPase_dom"/>
</dbReference>
<dbReference type="Proteomes" id="UP000295645">
    <property type="component" value="Unassembled WGS sequence"/>
</dbReference>
<dbReference type="InterPro" id="IPR019805">
    <property type="entry name" value="Heat_shock_protein_90_CS"/>
</dbReference>
<feature type="binding site" evidence="11">
    <location>
        <begin position="99"/>
        <end position="100"/>
    </location>
    <ligand>
        <name>ATP</name>
        <dbReference type="ChEBI" id="CHEBI:30616"/>
    </ligand>
</feature>
<evidence type="ECO:0000256" key="8">
    <source>
        <dbReference type="ARBA" id="ARBA00058590"/>
    </source>
</evidence>
<dbReference type="EMBL" id="SMCS01000001">
    <property type="protein sequence ID" value="TCV97204.1"/>
    <property type="molecule type" value="Genomic_DNA"/>
</dbReference>
<evidence type="ECO:0000256" key="5">
    <source>
        <dbReference type="ARBA" id="ARBA00022840"/>
    </source>
</evidence>
<evidence type="ECO:0000256" key="1">
    <source>
        <dbReference type="ARBA" id="ARBA00004496"/>
    </source>
</evidence>
<sequence length="621" mass="69022">MTQETRKFEAEVSQVLHLVTHSLYSHKEIFLRELISNASDACDKLRFESQSHPELLDGDAELRIQVSWDPEARTISVRDNGVGMSRDEVVANIGTVASSGTRRYLEALSGEQKADARLIGQFGVGFYSAFVVADRVTVLTRRAGSAASEGVRWESDGKGEYSLDDVELPARGTTVILHLKADEDEFLQPWTLRSTIAKYSDHVAFPIRMPKDSDGKPDTDEWETINSASALWARPKSDISDEDYQSFYKALGHDFNDALAWTHNRVEGSQSFTTLLYIPSQPPFDLMMGGSDERKGLKLYIKRVFIMDAAEELLPKYLRFVRGVVDADDLPLNVSREILQKNRQLDRIRGACVKRVLDLLEKLSRDEPAKFTTFLDAFGNTLKEGIVEDAGNRERIAKLLRFASTKGEGAGKTVSLDDYIGRMQIGQDIIWYVTADSYAAAAGSPQLEALKAKGVEVLLMFDRIDEWMLGYLNEYEGKRLQNVAKGELPLDEADKRKQEAATQAAEPLLARIKTLLSDRVSDVRVSARLTDSPSCLALADYDMAPHLARLLREAGQDVPDAKPALEVNPEHQLLKRLATETDDAKAADLAGLLLEQAEITAGAQLADPAAFVQRMNRVLLG</sequence>
<feature type="binding site" evidence="11">
    <location>
        <position position="336"/>
    </location>
    <ligand>
        <name>ATP</name>
        <dbReference type="ChEBI" id="CHEBI:30616"/>
    </ligand>
</feature>
<dbReference type="GO" id="GO:0005524">
    <property type="term" value="F:ATP binding"/>
    <property type="evidence" value="ECO:0007669"/>
    <property type="project" value="UniProtKB-UniRule"/>
</dbReference>
<feature type="region of interest" description="C" evidence="10">
    <location>
        <begin position="550"/>
        <end position="621"/>
    </location>
</feature>
<dbReference type="SUPFAM" id="SSF55874">
    <property type="entry name" value="ATPase domain of HSP90 chaperone/DNA topoisomerase II/histidine kinase"/>
    <property type="match status" value="1"/>
</dbReference>
<dbReference type="InterPro" id="IPR020568">
    <property type="entry name" value="Ribosomal_Su5_D2-typ_SF"/>
</dbReference>
<evidence type="ECO:0000256" key="4">
    <source>
        <dbReference type="ARBA" id="ARBA00022741"/>
    </source>
</evidence>
<name>A0A4R3Z075_9GAMM</name>
<accession>A0A4R3Z075</accession>
<comment type="subunit">
    <text evidence="10">Homodimer.</text>
</comment>
<evidence type="ECO:0000256" key="9">
    <source>
        <dbReference type="ARBA" id="ARBA00070675"/>
    </source>
</evidence>
<dbReference type="Gene3D" id="3.40.50.11260">
    <property type="match status" value="1"/>
</dbReference>
<dbReference type="GO" id="GO:0140662">
    <property type="term" value="F:ATP-dependent protein folding chaperone"/>
    <property type="evidence" value="ECO:0007669"/>
    <property type="project" value="InterPro"/>
</dbReference>
<feature type="binding site" evidence="11">
    <location>
        <position position="79"/>
    </location>
    <ligand>
        <name>ATP</name>
        <dbReference type="ChEBI" id="CHEBI:30616"/>
    </ligand>
</feature>
<protein>
    <recommendedName>
        <fullName evidence="9 10">Chaperone protein HtpG</fullName>
    </recommendedName>
    <alternativeName>
        <fullName evidence="10">Heat shock protein HtpG</fullName>
    </alternativeName>
    <alternativeName>
        <fullName evidence="10">High temperature protein G</fullName>
    </alternativeName>
</protein>
<dbReference type="Gene3D" id="1.20.120.790">
    <property type="entry name" value="Heat shock protein 90, C-terminal domain"/>
    <property type="match status" value="1"/>
</dbReference>
<reference evidence="13 14" key="1">
    <citation type="submission" date="2019-03" db="EMBL/GenBank/DDBJ databases">
        <title>Above-ground endophytic microbial communities from plants in different locations in the United States.</title>
        <authorList>
            <person name="Frank C."/>
        </authorList>
    </citation>
    <scope>NUCLEOTIDE SEQUENCE [LARGE SCALE GENOMIC DNA]</scope>
    <source>
        <strain evidence="13 14">LP_13_YM</strain>
    </source>
</reference>
<dbReference type="Pfam" id="PF00183">
    <property type="entry name" value="HSP90"/>
    <property type="match status" value="1"/>
</dbReference>
<dbReference type="PRINTS" id="PR00775">
    <property type="entry name" value="HEATSHOCK90"/>
</dbReference>
<dbReference type="PANTHER" id="PTHR11528">
    <property type="entry name" value="HEAT SHOCK PROTEIN 90 FAMILY MEMBER"/>
    <property type="match status" value="1"/>
</dbReference>
<evidence type="ECO:0000256" key="7">
    <source>
        <dbReference type="ARBA" id="ARBA00023186"/>
    </source>
</evidence>
<evidence type="ECO:0000313" key="13">
    <source>
        <dbReference type="EMBL" id="TCV97204.1"/>
    </source>
</evidence>
<gene>
    <name evidence="10" type="primary">htpG</name>
    <name evidence="13" type="ORF">EC912_101199</name>
</gene>
<dbReference type="SUPFAM" id="SSF110942">
    <property type="entry name" value="HSP90 C-terminal domain"/>
    <property type="match status" value="1"/>
</dbReference>
<feature type="binding site" evidence="11">
    <location>
        <position position="37"/>
    </location>
    <ligand>
        <name>ATP</name>
        <dbReference type="ChEBI" id="CHEBI:30616"/>
    </ligand>
</feature>
<dbReference type="GO" id="GO:0051082">
    <property type="term" value="F:unfolded protein binding"/>
    <property type="evidence" value="ECO:0007669"/>
    <property type="project" value="UniProtKB-UniRule"/>
</dbReference>
<comment type="subcellular location">
    <subcellularLocation>
        <location evidence="1 10">Cytoplasm</location>
    </subcellularLocation>
</comment>
<keyword evidence="3 10" id="KW-0963">Cytoplasm</keyword>
<evidence type="ECO:0000256" key="3">
    <source>
        <dbReference type="ARBA" id="ARBA00022490"/>
    </source>
</evidence>
<dbReference type="Gene3D" id="3.30.230.80">
    <property type="match status" value="1"/>
</dbReference>
<comment type="caution">
    <text evidence="10">Lacks conserved residue(s) required for the propagation of feature annotation.</text>
</comment>
<dbReference type="Gene3D" id="3.30.565.10">
    <property type="entry name" value="Histidine kinase-like ATPase, C-terminal domain"/>
    <property type="match status" value="1"/>
</dbReference>
<feature type="binding site" evidence="11">
    <location>
        <position position="173"/>
    </location>
    <ligand>
        <name>ATP</name>
        <dbReference type="ChEBI" id="CHEBI:30616"/>
    </ligand>
</feature>
<keyword evidence="7 10" id="KW-0143">Chaperone</keyword>
<keyword evidence="5 10" id="KW-0067">ATP-binding</keyword>
<dbReference type="RefSeq" id="WP_132141286.1">
    <property type="nucleotide sequence ID" value="NZ_SMCS01000001.1"/>
</dbReference>
<keyword evidence="14" id="KW-1185">Reference proteome</keyword>
<dbReference type="OrthoDB" id="9802640at2"/>
<dbReference type="InterPro" id="IPR036890">
    <property type="entry name" value="HATPase_C_sf"/>
</dbReference>
<evidence type="ECO:0000256" key="11">
    <source>
        <dbReference type="PIRSR" id="PIRSR002583-1"/>
    </source>
</evidence>
<dbReference type="NCBIfam" id="NF003555">
    <property type="entry name" value="PRK05218.1"/>
    <property type="match status" value="1"/>
</dbReference>
<dbReference type="GO" id="GO:0005737">
    <property type="term" value="C:cytoplasm"/>
    <property type="evidence" value="ECO:0007669"/>
    <property type="project" value="UniProtKB-SubCell"/>
</dbReference>